<dbReference type="Proteomes" id="UP000310249">
    <property type="component" value="Unassembled WGS sequence"/>
</dbReference>
<sequence length="436" mass="48794">MPHVWKLKLYLDKKLSQAGRNQCPTCSNLKVIKGEMNNLIRVIAIDDNQLIITQLELLLKQVAQDVDYHGFTAGRSALDSGLCDSASLIFLDLNMPEIDGIELLRIFADAKLITPIVLLSGEDKDVLETASNLGTMHNLNIISSIDKPVSLARLTTLLECLDQHHRHSPAQPEKSYNASDIRIGLDRQQFKAHYQPKVSLESLNVIGMEILARWYHPFDGLVPPGDFIPQLERAGFSAELSLQLLAQTLTLYREHYEQVKSLSFSLNLSAGALYDIDLPNKLANLCEQYSVPRKQIILEITESQLLDNLPRTLEVLLRFRLKGFPLSIDDFGTGFSSFTQLNQVPFSELKIDRSFVQNCDTDSKKQAIVSATSDLAKKLSLKTVAEGVEQVGELNYLRQCGIDVAQGFLFAKPLAANALLNWLEHNLDKPLLEWGT</sequence>
<dbReference type="PANTHER" id="PTHR33121:SF71">
    <property type="entry name" value="OXYGEN SENSOR PROTEIN DOSP"/>
    <property type="match status" value="1"/>
</dbReference>
<dbReference type="EMBL" id="PNCI01000052">
    <property type="protein sequence ID" value="TMP26110.1"/>
    <property type="molecule type" value="Genomic_DNA"/>
</dbReference>
<dbReference type="PROSITE" id="PS50110">
    <property type="entry name" value="RESPONSE_REGULATORY"/>
    <property type="match status" value="1"/>
</dbReference>
<dbReference type="PANTHER" id="PTHR33121">
    <property type="entry name" value="CYCLIC DI-GMP PHOSPHODIESTERASE PDEF"/>
    <property type="match status" value="1"/>
</dbReference>
<dbReference type="SUPFAM" id="SSF141868">
    <property type="entry name" value="EAL domain-like"/>
    <property type="match status" value="1"/>
</dbReference>
<evidence type="ECO:0000313" key="5">
    <source>
        <dbReference type="Proteomes" id="UP000310249"/>
    </source>
</evidence>
<dbReference type="PROSITE" id="PS50883">
    <property type="entry name" value="EAL"/>
    <property type="match status" value="1"/>
</dbReference>
<name>A0A5S3WI27_9GAMM</name>
<protein>
    <submittedName>
        <fullName evidence="4">Diguanylate cyclase</fullName>
    </submittedName>
</protein>
<dbReference type="OrthoDB" id="9812358at2"/>
<dbReference type="Gene3D" id="3.40.50.2300">
    <property type="match status" value="1"/>
</dbReference>
<dbReference type="InterPro" id="IPR001633">
    <property type="entry name" value="EAL_dom"/>
</dbReference>
<dbReference type="InterPro" id="IPR050706">
    <property type="entry name" value="Cyclic-di-GMP_PDE-like"/>
</dbReference>
<evidence type="ECO:0000313" key="4">
    <source>
        <dbReference type="EMBL" id="TMP26110.1"/>
    </source>
</evidence>
<feature type="domain" description="EAL" evidence="3">
    <location>
        <begin position="174"/>
        <end position="427"/>
    </location>
</feature>
<feature type="domain" description="Response regulatory" evidence="2">
    <location>
        <begin position="41"/>
        <end position="162"/>
    </location>
</feature>
<evidence type="ECO:0000259" key="2">
    <source>
        <dbReference type="PROSITE" id="PS50110"/>
    </source>
</evidence>
<dbReference type="InterPro" id="IPR001789">
    <property type="entry name" value="Sig_transdc_resp-reg_receiver"/>
</dbReference>
<dbReference type="SUPFAM" id="SSF52172">
    <property type="entry name" value="CheY-like"/>
    <property type="match status" value="1"/>
</dbReference>
<dbReference type="GO" id="GO:0071111">
    <property type="term" value="F:cyclic-guanylate-specific phosphodiesterase activity"/>
    <property type="evidence" value="ECO:0007669"/>
    <property type="project" value="InterPro"/>
</dbReference>
<dbReference type="Pfam" id="PF00563">
    <property type="entry name" value="EAL"/>
    <property type="match status" value="1"/>
</dbReference>
<dbReference type="SMART" id="SM00448">
    <property type="entry name" value="REC"/>
    <property type="match status" value="1"/>
</dbReference>
<feature type="modified residue" description="4-aspartylphosphate" evidence="1">
    <location>
        <position position="92"/>
    </location>
</feature>
<accession>A0A5S3WI27</accession>
<dbReference type="Pfam" id="PF00072">
    <property type="entry name" value="Response_reg"/>
    <property type="match status" value="1"/>
</dbReference>
<dbReference type="GO" id="GO:0000160">
    <property type="term" value="P:phosphorelay signal transduction system"/>
    <property type="evidence" value="ECO:0007669"/>
    <property type="project" value="InterPro"/>
</dbReference>
<reference evidence="4 5" key="1">
    <citation type="submission" date="2018-01" db="EMBL/GenBank/DDBJ databases">
        <authorList>
            <person name="Paulsen S."/>
            <person name="Gram L.K."/>
        </authorList>
    </citation>
    <scope>NUCLEOTIDE SEQUENCE [LARGE SCALE GENOMIC DNA]</scope>
    <source>
        <strain evidence="4 5">S2676</strain>
    </source>
</reference>
<comment type="caution">
    <text evidence="4">The sequence shown here is derived from an EMBL/GenBank/DDBJ whole genome shotgun (WGS) entry which is preliminary data.</text>
</comment>
<organism evidence="4 5">
    <name type="scientific">Pseudoalteromonas rubra</name>
    <dbReference type="NCBI Taxonomy" id="43658"/>
    <lineage>
        <taxon>Bacteria</taxon>
        <taxon>Pseudomonadati</taxon>
        <taxon>Pseudomonadota</taxon>
        <taxon>Gammaproteobacteria</taxon>
        <taxon>Alteromonadales</taxon>
        <taxon>Pseudoalteromonadaceae</taxon>
        <taxon>Pseudoalteromonas</taxon>
    </lineage>
</organism>
<gene>
    <name evidence="4" type="ORF">CWB99_19695</name>
</gene>
<dbReference type="InterPro" id="IPR035919">
    <property type="entry name" value="EAL_sf"/>
</dbReference>
<dbReference type="SMART" id="SM00052">
    <property type="entry name" value="EAL"/>
    <property type="match status" value="1"/>
</dbReference>
<reference evidence="5" key="2">
    <citation type="submission" date="2019-06" db="EMBL/GenBank/DDBJ databases">
        <title>Co-occurence of chitin degradation, pigmentation and bioactivity in marine Pseudoalteromonas.</title>
        <authorList>
            <person name="Sonnenschein E.C."/>
            <person name="Bech P.K."/>
        </authorList>
    </citation>
    <scope>NUCLEOTIDE SEQUENCE [LARGE SCALE GENOMIC DNA]</scope>
    <source>
        <strain evidence="5">S2676</strain>
    </source>
</reference>
<proteinExistence type="predicted"/>
<dbReference type="Gene3D" id="3.20.20.450">
    <property type="entry name" value="EAL domain"/>
    <property type="match status" value="1"/>
</dbReference>
<evidence type="ECO:0000259" key="3">
    <source>
        <dbReference type="PROSITE" id="PS50883"/>
    </source>
</evidence>
<dbReference type="AlphaFoldDB" id="A0A5S3WI27"/>
<dbReference type="InterPro" id="IPR011006">
    <property type="entry name" value="CheY-like_superfamily"/>
</dbReference>
<dbReference type="CDD" id="cd01948">
    <property type="entry name" value="EAL"/>
    <property type="match status" value="1"/>
</dbReference>
<evidence type="ECO:0000256" key="1">
    <source>
        <dbReference type="PROSITE-ProRule" id="PRU00169"/>
    </source>
</evidence>
<keyword evidence="1" id="KW-0597">Phosphoprotein</keyword>